<proteinExistence type="predicted"/>
<comment type="caution">
    <text evidence="4">The sequence shown here is derived from an EMBL/GenBank/DDBJ whole genome shotgun (WGS) entry which is preliminary data.</text>
</comment>
<keyword evidence="1" id="KW-0694">RNA-binding</keyword>
<protein>
    <recommendedName>
        <fullName evidence="3">K Homology domain-containing protein</fullName>
    </recommendedName>
</protein>
<dbReference type="GO" id="GO:0003723">
    <property type="term" value="F:RNA binding"/>
    <property type="evidence" value="ECO:0007669"/>
    <property type="project" value="UniProtKB-UniRule"/>
</dbReference>
<feature type="domain" description="K Homology" evidence="3">
    <location>
        <begin position="21"/>
        <end position="62"/>
    </location>
</feature>
<dbReference type="VEuPathDB" id="FungiDB:RhiirFUN_006012"/>
<sequence>MEMQMLNSIRYSTILTIIEISDHVEIGKLIGRKGRNLKPIEKGTGTHIYINTKISPRRIEIKINNKDNKDRNENISTEERINKAICQIDKLLEDIEIRNRRKDVEKEGNFVRIADNGTNHKHATPKNHKDNNQKEKRKRSKRKIPIRPKHDNDGSSNQLKTLEDIREKAKDNRYLKAELDNEGYPYSTSGFTNSRRV</sequence>
<name>A0A2N0RCE6_9GLOM</name>
<dbReference type="Gene3D" id="3.30.1370.10">
    <property type="entry name" value="K Homology domain, type 1"/>
    <property type="match status" value="1"/>
</dbReference>
<dbReference type="EMBL" id="LLXH01001054">
    <property type="protein sequence ID" value="PKC60987.1"/>
    <property type="molecule type" value="Genomic_DNA"/>
</dbReference>
<dbReference type="Proteomes" id="UP000232688">
    <property type="component" value="Unassembled WGS sequence"/>
</dbReference>
<evidence type="ECO:0000313" key="5">
    <source>
        <dbReference type="Proteomes" id="UP000232688"/>
    </source>
</evidence>
<dbReference type="VEuPathDB" id="FungiDB:RhiirA1_467218"/>
<feature type="region of interest" description="Disordered" evidence="2">
    <location>
        <begin position="110"/>
        <end position="166"/>
    </location>
</feature>
<dbReference type="InterPro" id="IPR004088">
    <property type="entry name" value="KH_dom_type_1"/>
</dbReference>
<dbReference type="InterPro" id="IPR036612">
    <property type="entry name" value="KH_dom_type_1_sf"/>
</dbReference>
<evidence type="ECO:0000256" key="1">
    <source>
        <dbReference type="PROSITE-ProRule" id="PRU00117"/>
    </source>
</evidence>
<dbReference type="VEuPathDB" id="FungiDB:FUN_003872"/>
<evidence type="ECO:0000313" key="4">
    <source>
        <dbReference type="EMBL" id="PKC60987.1"/>
    </source>
</evidence>
<dbReference type="PROSITE" id="PS50084">
    <property type="entry name" value="KH_TYPE_1"/>
    <property type="match status" value="1"/>
</dbReference>
<accession>A0A2N0RCE6</accession>
<dbReference type="Pfam" id="PF00013">
    <property type="entry name" value="KH_1"/>
    <property type="match status" value="1"/>
</dbReference>
<gene>
    <name evidence="4" type="ORF">RhiirA1_467218</name>
</gene>
<reference evidence="4 5" key="1">
    <citation type="submission" date="2017-10" db="EMBL/GenBank/DDBJ databases">
        <title>Extensive intraspecific genome diversity in a model arbuscular mycorrhizal fungus.</title>
        <authorList>
            <person name="Chen E.C.H."/>
            <person name="Morin E."/>
            <person name="Baudet D."/>
            <person name="Noel J."/>
            <person name="Ndikumana S."/>
            <person name="Charron P."/>
            <person name="St-Onge C."/>
            <person name="Giorgi J."/>
            <person name="Grigoriev I.V."/>
            <person name="Roux C."/>
            <person name="Martin F.M."/>
            <person name="Corradi N."/>
        </authorList>
    </citation>
    <scope>NUCLEOTIDE SEQUENCE [LARGE SCALE GENOMIC DNA]</scope>
    <source>
        <strain evidence="4 5">A1</strain>
    </source>
</reference>
<evidence type="ECO:0000259" key="3">
    <source>
        <dbReference type="Pfam" id="PF00013"/>
    </source>
</evidence>
<dbReference type="SUPFAM" id="SSF54791">
    <property type="entry name" value="Eukaryotic type KH-domain (KH-domain type I)"/>
    <property type="match status" value="1"/>
</dbReference>
<evidence type="ECO:0000256" key="2">
    <source>
        <dbReference type="SAM" id="MobiDB-lite"/>
    </source>
</evidence>
<organism evidence="4 5">
    <name type="scientific">Rhizophagus irregularis</name>
    <dbReference type="NCBI Taxonomy" id="588596"/>
    <lineage>
        <taxon>Eukaryota</taxon>
        <taxon>Fungi</taxon>
        <taxon>Fungi incertae sedis</taxon>
        <taxon>Mucoromycota</taxon>
        <taxon>Glomeromycotina</taxon>
        <taxon>Glomeromycetes</taxon>
        <taxon>Glomerales</taxon>
        <taxon>Glomeraceae</taxon>
        <taxon>Rhizophagus</taxon>
    </lineage>
</organism>
<reference evidence="4 5" key="2">
    <citation type="submission" date="2017-10" db="EMBL/GenBank/DDBJ databases">
        <title>Genome analyses suggest a sexual origin of heterokaryosis in a supposedly ancient asexual fungus.</title>
        <authorList>
            <person name="Corradi N."/>
            <person name="Sedzielewska K."/>
            <person name="Noel J."/>
            <person name="Charron P."/>
            <person name="Farinelli L."/>
            <person name="Marton T."/>
            <person name="Kruger M."/>
            <person name="Pelin A."/>
            <person name="Brachmann A."/>
            <person name="Corradi N."/>
        </authorList>
    </citation>
    <scope>NUCLEOTIDE SEQUENCE [LARGE SCALE GENOMIC DNA]</scope>
    <source>
        <strain evidence="4 5">A1</strain>
    </source>
</reference>
<feature type="compositionally biased region" description="Basic residues" evidence="2">
    <location>
        <begin position="135"/>
        <end position="147"/>
    </location>
</feature>
<dbReference type="AlphaFoldDB" id="A0A2N0RCE6"/>